<keyword evidence="9" id="KW-1185">Reference proteome</keyword>
<dbReference type="GO" id="GO:0046872">
    <property type="term" value="F:metal ion binding"/>
    <property type="evidence" value="ECO:0007669"/>
    <property type="project" value="UniProtKB-KW"/>
</dbReference>
<dbReference type="Pfam" id="PF21419">
    <property type="entry name" value="RoxA-like_Cyt-c"/>
    <property type="match status" value="1"/>
</dbReference>
<dbReference type="PANTHER" id="PTHR30600:SF9">
    <property type="entry name" value="BLR7738 PROTEIN"/>
    <property type="match status" value="1"/>
</dbReference>
<feature type="region of interest" description="Disordered" evidence="5">
    <location>
        <begin position="25"/>
        <end position="62"/>
    </location>
</feature>
<dbReference type="GO" id="GO:0009055">
    <property type="term" value="F:electron transfer activity"/>
    <property type="evidence" value="ECO:0007669"/>
    <property type="project" value="InterPro"/>
</dbReference>
<evidence type="ECO:0000256" key="5">
    <source>
        <dbReference type="SAM" id="MobiDB-lite"/>
    </source>
</evidence>
<evidence type="ECO:0000313" key="9">
    <source>
        <dbReference type="Proteomes" id="UP000276309"/>
    </source>
</evidence>
<dbReference type="PANTHER" id="PTHR30600">
    <property type="entry name" value="CYTOCHROME C PEROXIDASE-RELATED"/>
    <property type="match status" value="1"/>
</dbReference>
<dbReference type="SUPFAM" id="SSF46626">
    <property type="entry name" value="Cytochrome c"/>
    <property type="match status" value="1"/>
</dbReference>
<evidence type="ECO:0000256" key="2">
    <source>
        <dbReference type="ARBA" id="ARBA00022723"/>
    </source>
</evidence>
<dbReference type="EMBL" id="CP032050">
    <property type="protein sequence ID" value="AYN68088.1"/>
    <property type="molecule type" value="Genomic_DNA"/>
</dbReference>
<evidence type="ECO:0000256" key="6">
    <source>
        <dbReference type="SAM" id="SignalP"/>
    </source>
</evidence>
<gene>
    <name evidence="8" type="ORF">D1013_12255</name>
</gene>
<dbReference type="Proteomes" id="UP000276309">
    <property type="component" value="Chromosome"/>
</dbReference>
<evidence type="ECO:0000256" key="1">
    <source>
        <dbReference type="ARBA" id="ARBA00022617"/>
    </source>
</evidence>
<feature type="domain" description="Cytochrome c" evidence="7">
    <location>
        <begin position="114"/>
        <end position="296"/>
    </location>
</feature>
<dbReference type="AlphaFoldDB" id="A0A3G2L759"/>
<feature type="signal peptide" evidence="6">
    <location>
        <begin position="1"/>
        <end position="26"/>
    </location>
</feature>
<keyword evidence="2 4" id="KW-0479">Metal-binding</keyword>
<keyword evidence="1 4" id="KW-0349">Heme</keyword>
<feature type="domain" description="Cytochrome c" evidence="7">
    <location>
        <begin position="307"/>
        <end position="486"/>
    </location>
</feature>
<protein>
    <recommendedName>
        <fullName evidence="7">Cytochrome c domain-containing protein</fullName>
    </recommendedName>
</protein>
<sequence>MEFRSFKWIVIGSLILGICACSSDNASDPEPTPNPESPTPEPEPENPLLEVNAIPPSTQRPGDPEIGYQYLISGEYMSSGVPYSAYINGYGEDNRNLLNRIGDNSKLPHDFTAATASNGVRIVSPNCMSCHSGFLDDKLIVGLGNHSADFTMNRADDIALVSTGISFVYGQNSDEWDAYDQFRKGIMAIGPATVTDVVGVNPADRITQVLISHRDKNTLEWSDEPLIALDDEVIPTDVPAWWLLRKKNAMFYHALGRKDFCKSFIGSSLLTLTEMDKAVEVDSKMPDVLAYIESLEPPVYPYSINTNLTQQGKLVFEEHCVKCHGSYGEDESYPNLLVALATIGTDPALSDRYSENSALNDYFFDWFNTGWFGSGDNALMLMAEGGYIAPPLDGVWATAPYFHNGSVPTIADVLNSTERPKYWKRSFESTDYDSDNLGWNYSEESGNTDKYTYDTTLKGYGNEGHTFGDILTDSEREALLEYLKTL</sequence>
<dbReference type="InterPro" id="IPR051395">
    <property type="entry name" value="Cytochrome_c_Peroxidase/MauG"/>
</dbReference>
<dbReference type="OrthoDB" id="9805202at2"/>
<proteinExistence type="predicted"/>
<organism evidence="8 9">
    <name type="scientific">Euzebyella marina</name>
    <dbReference type="NCBI Taxonomy" id="1761453"/>
    <lineage>
        <taxon>Bacteria</taxon>
        <taxon>Pseudomonadati</taxon>
        <taxon>Bacteroidota</taxon>
        <taxon>Flavobacteriia</taxon>
        <taxon>Flavobacteriales</taxon>
        <taxon>Flavobacteriaceae</taxon>
        <taxon>Euzebyella</taxon>
    </lineage>
</organism>
<dbReference type="GO" id="GO:0004130">
    <property type="term" value="F:cytochrome-c peroxidase activity"/>
    <property type="evidence" value="ECO:0007669"/>
    <property type="project" value="TreeGrafter"/>
</dbReference>
<evidence type="ECO:0000256" key="4">
    <source>
        <dbReference type="PROSITE-ProRule" id="PRU00433"/>
    </source>
</evidence>
<dbReference type="RefSeq" id="WP_121849103.1">
    <property type="nucleotide sequence ID" value="NZ_CP032050.1"/>
</dbReference>
<dbReference type="InterPro" id="IPR036909">
    <property type="entry name" value="Cyt_c-like_dom_sf"/>
</dbReference>
<evidence type="ECO:0000256" key="3">
    <source>
        <dbReference type="ARBA" id="ARBA00023004"/>
    </source>
</evidence>
<evidence type="ECO:0000313" key="8">
    <source>
        <dbReference type="EMBL" id="AYN68088.1"/>
    </source>
</evidence>
<feature type="chain" id="PRO_5018334976" description="Cytochrome c domain-containing protein" evidence="6">
    <location>
        <begin position="27"/>
        <end position="486"/>
    </location>
</feature>
<evidence type="ECO:0000259" key="7">
    <source>
        <dbReference type="PROSITE" id="PS51007"/>
    </source>
</evidence>
<reference evidence="8 9" key="1">
    <citation type="submission" date="2018-08" db="EMBL/GenBank/DDBJ databases">
        <title>The reduced genetic potential of extracellular carbohydrate catabolism in Euzebyella marina RN62, a Flavobacteriia bacterium isolated from the hadal water.</title>
        <authorList>
            <person name="Xue C."/>
        </authorList>
    </citation>
    <scope>NUCLEOTIDE SEQUENCE [LARGE SCALE GENOMIC DNA]</scope>
    <source>
        <strain evidence="8 9">RN62</strain>
    </source>
</reference>
<dbReference type="PROSITE" id="PS51257">
    <property type="entry name" value="PROKAR_LIPOPROTEIN"/>
    <property type="match status" value="1"/>
</dbReference>
<keyword evidence="6" id="KW-0732">Signal</keyword>
<feature type="compositionally biased region" description="Pro residues" evidence="5">
    <location>
        <begin position="30"/>
        <end position="41"/>
    </location>
</feature>
<dbReference type="Gene3D" id="1.10.760.10">
    <property type="entry name" value="Cytochrome c-like domain"/>
    <property type="match status" value="1"/>
</dbReference>
<dbReference type="PROSITE" id="PS51007">
    <property type="entry name" value="CYTC"/>
    <property type="match status" value="2"/>
</dbReference>
<accession>A0A3G2L759</accession>
<dbReference type="KEGG" id="emar:D1013_12255"/>
<name>A0A3G2L759_9FLAO</name>
<dbReference type="InterPro" id="IPR009056">
    <property type="entry name" value="Cyt_c-like_dom"/>
</dbReference>
<keyword evidence="3 4" id="KW-0408">Iron</keyword>
<dbReference type="GO" id="GO:0020037">
    <property type="term" value="F:heme binding"/>
    <property type="evidence" value="ECO:0007669"/>
    <property type="project" value="InterPro"/>
</dbReference>